<dbReference type="RefSeq" id="WP_126658902.1">
    <property type="nucleotide sequence ID" value="NZ_RYYR01000010.1"/>
</dbReference>
<evidence type="ECO:0000256" key="2">
    <source>
        <dbReference type="ARBA" id="ARBA00022801"/>
    </source>
</evidence>
<dbReference type="PRINTS" id="PR00719">
    <property type="entry name" value="LMWPTPASE"/>
</dbReference>
<organism evidence="6 7">
    <name type="scientific">Lysinibacillus antri</name>
    <dbReference type="NCBI Taxonomy" id="2498145"/>
    <lineage>
        <taxon>Bacteria</taxon>
        <taxon>Bacillati</taxon>
        <taxon>Bacillota</taxon>
        <taxon>Bacilli</taxon>
        <taxon>Bacillales</taxon>
        <taxon>Bacillaceae</taxon>
        <taxon>Lysinibacillus</taxon>
    </lineage>
</organism>
<dbReference type="SUPFAM" id="SSF52788">
    <property type="entry name" value="Phosphotyrosine protein phosphatases I"/>
    <property type="match status" value="1"/>
</dbReference>
<evidence type="ECO:0000259" key="5">
    <source>
        <dbReference type="SMART" id="SM00226"/>
    </source>
</evidence>
<dbReference type="Pfam" id="PF01451">
    <property type="entry name" value="LMWPc"/>
    <property type="match status" value="1"/>
</dbReference>
<proteinExistence type="inferred from homology"/>
<dbReference type="InterPro" id="IPR050438">
    <property type="entry name" value="LMW_PTPase"/>
</dbReference>
<evidence type="ECO:0000256" key="3">
    <source>
        <dbReference type="ARBA" id="ARBA00022912"/>
    </source>
</evidence>
<dbReference type="InterPro" id="IPR023485">
    <property type="entry name" value="Ptyr_pPase"/>
</dbReference>
<accession>A0A3S0R6I9</accession>
<name>A0A3S0R6I9_9BACI</name>
<dbReference type="AlphaFoldDB" id="A0A3S0R6I9"/>
<reference evidence="6 7" key="1">
    <citation type="submission" date="2018-12" db="EMBL/GenBank/DDBJ databases">
        <title>Lysinibacillus antri sp. nov., isolated from a cave soil.</title>
        <authorList>
            <person name="Narsing Rao M.P."/>
            <person name="Zhang H."/>
            <person name="Dong Z.-Y."/>
            <person name="Niu X.-K."/>
            <person name="Zhang K."/>
            <person name="Fang B.-Z."/>
            <person name="Kang Y.-Q."/>
            <person name="Xiao M."/>
            <person name="Li W.-J."/>
        </authorList>
    </citation>
    <scope>NUCLEOTIDE SEQUENCE [LARGE SCALE GENOMIC DNA]</scope>
    <source>
        <strain evidence="6 7">SYSU K30002</strain>
    </source>
</reference>
<evidence type="ECO:0000256" key="1">
    <source>
        <dbReference type="ARBA" id="ARBA00011063"/>
    </source>
</evidence>
<feature type="active site" description="Nucleophile" evidence="4">
    <location>
        <position position="13"/>
    </location>
</feature>
<sequence>MNIYFICTGNTCRSPMAEAILKSRNIQGVQVKSAGIYALEGGEISENAKEVLAQDRIRFDHITAQVKHEDIEWADLILTMTLAHKNMILHTFPNAYQKTFTLKEYVTPYSSKDVSDPFGGDIHMYRHTFQELTKLIDELQLKITGGRTSE</sequence>
<feature type="active site" description="Nucleophile" evidence="4">
    <location>
        <position position="7"/>
    </location>
</feature>
<dbReference type="Proteomes" id="UP000287910">
    <property type="component" value="Unassembled WGS sequence"/>
</dbReference>
<dbReference type="EMBL" id="RYYR01000010">
    <property type="protein sequence ID" value="RUL53163.1"/>
    <property type="molecule type" value="Genomic_DNA"/>
</dbReference>
<evidence type="ECO:0000313" key="7">
    <source>
        <dbReference type="Proteomes" id="UP000287910"/>
    </source>
</evidence>
<keyword evidence="3" id="KW-0904">Protein phosphatase</keyword>
<gene>
    <name evidence="6" type="ORF">EK386_09380</name>
</gene>
<dbReference type="SMART" id="SM00226">
    <property type="entry name" value="LMWPc"/>
    <property type="match status" value="1"/>
</dbReference>
<keyword evidence="2" id="KW-0378">Hydrolase</keyword>
<dbReference type="GO" id="GO:0004725">
    <property type="term" value="F:protein tyrosine phosphatase activity"/>
    <property type="evidence" value="ECO:0007669"/>
    <property type="project" value="InterPro"/>
</dbReference>
<evidence type="ECO:0000313" key="6">
    <source>
        <dbReference type="EMBL" id="RUL53163.1"/>
    </source>
</evidence>
<feature type="domain" description="Phosphotyrosine protein phosphatase I" evidence="5">
    <location>
        <begin position="1"/>
        <end position="142"/>
    </location>
</feature>
<comment type="caution">
    <text evidence="6">The sequence shown here is derived from an EMBL/GenBank/DDBJ whole genome shotgun (WGS) entry which is preliminary data.</text>
</comment>
<dbReference type="InterPro" id="IPR036196">
    <property type="entry name" value="Ptyr_pPase_sf"/>
</dbReference>
<dbReference type="InterPro" id="IPR017867">
    <property type="entry name" value="Tyr_phospatase_low_mol_wt"/>
</dbReference>
<dbReference type="PANTHER" id="PTHR11717:SF31">
    <property type="entry name" value="LOW MOLECULAR WEIGHT PROTEIN-TYROSINE-PHOSPHATASE ETP-RELATED"/>
    <property type="match status" value="1"/>
</dbReference>
<protein>
    <submittedName>
        <fullName evidence="6">Low molecular weight protein arginine phosphatase</fullName>
    </submittedName>
</protein>
<dbReference type="CDD" id="cd16344">
    <property type="entry name" value="LMWPAP"/>
    <property type="match status" value="1"/>
</dbReference>
<keyword evidence="7" id="KW-1185">Reference proteome</keyword>
<comment type="similarity">
    <text evidence="1">Belongs to the low molecular weight phosphotyrosine protein phosphatase family.</text>
</comment>
<feature type="active site" description="Proton donor" evidence="4">
    <location>
        <position position="116"/>
    </location>
</feature>
<evidence type="ECO:0000256" key="4">
    <source>
        <dbReference type="PIRSR" id="PIRSR617867-1"/>
    </source>
</evidence>
<dbReference type="PANTHER" id="PTHR11717">
    <property type="entry name" value="LOW MOLECULAR WEIGHT PROTEIN TYROSINE PHOSPHATASE"/>
    <property type="match status" value="1"/>
</dbReference>
<dbReference type="Gene3D" id="3.40.50.2300">
    <property type="match status" value="1"/>
</dbReference>